<name>A0AAV9WI45_9PEZI</name>
<accession>A0AAV9WI45</accession>
<dbReference type="Proteomes" id="UP001370758">
    <property type="component" value="Unassembled WGS sequence"/>
</dbReference>
<organism evidence="1 2">
    <name type="scientific">Arthrobotrys musiformis</name>
    <dbReference type="NCBI Taxonomy" id="47236"/>
    <lineage>
        <taxon>Eukaryota</taxon>
        <taxon>Fungi</taxon>
        <taxon>Dikarya</taxon>
        <taxon>Ascomycota</taxon>
        <taxon>Pezizomycotina</taxon>
        <taxon>Orbiliomycetes</taxon>
        <taxon>Orbiliales</taxon>
        <taxon>Orbiliaceae</taxon>
        <taxon>Arthrobotrys</taxon>
    </lineage>
</organism>
<dbReference type="AlphaFoldDB" id="A0AAV9WI45"/>
<dbReference type="EMBL" id="JAVHJL010000003">
    <property type="protein sequence ID" value="KAK6507820.1"/>
    <property type="molecule type" value="Genomic_DNA"/>
</dbReference>
<evidence type="ECO:0000313" key="1">
    <source>
        <dbReference type="EMBL" id="KAK6507820.1"/>
    </source>
</evidence>
<evidence type="ECO:0000313" key="2">
    <source>
        <dbReference type="Proteomes" id="UP001370758"/>
    </source>
</evidence>
<dbReference type="InterPro" id="IPR039261">
    <property type="entry name" value="FNR_nucleotide-bd"/>
</dbReference>
<reference evidence="1 2" key="1">
    <citation type="submission" date="2023-08" db="EMBL/GenBank/DDBJ databases">
        <authorList>
            <person name="Palmer J.M."/>
        </authorList>
    </citation>
    <scope>NUCLEOTIDE SEQUENCE [LARGE SCALE GENOMIC DNA]</scope>
    <source>
        <strain evidence="1 2">TWF481</strain>
    </source>
</reference>
<comment type="caution">
    <text evidence="1">The sequence shown here is derived from an EMBL/GenBank/DDBJ whole genome shotgun (WGS) entry which is preliminary data.</text>
</comment>
<dbReference type="Gene3D" id="3.40.50.80">
    <property type="entry name" value="Nucleotide-binding domain of ferredoxin-NADP reductase (FNR) module"/>
    <property type="match status" value="1"/>
</dbReference>
<proteinExistence type="predicted"/>
<sequence length="221" mass="25790">MTHPRVFLPGQYFLYDQTSWAFLCYLGLRVPQKVYISEVVSINQRNFPVFEVPEAAARGLRLGQRPYVEGPYGGLEFSTFTQWSKFFVLVAEDLGLGRQLFLLQEIIQQEPNFPVKIFLIWIIRHQRHVRSLLDFYSWSMTRKNGNIESKVRNRKYLKLFIKIYGTSVHVETKPGNNNIYIDTNPRRYQHDCVPFIKDGVDWNGRGLSEVDFGSTSLSGRT</sequence>
<keyword evidence="2" id="KW-1185">Reference proteome</keyword>
<gene>
    <name evidence="1" type="ORF">TWF481_006241</name>
</gene>
<protein>
    <submittedName>
        <fullName evidence="1">Uncharacterized protein</fullName>
    </submittedName>
</protein>